<sequence length="149" mass="17117">MFSRYKCGILASTSQVVNRKLRQDRVATVRRKSRRHMAPSDADIWVVDEGCRRHNGGPRWPRRRRLRSWLSSAIKVGPVEKIAEFLKAACWLTFDPHTPVQPSDQCTTSLIHVIQTGNDAVCPKADDHPADLVVYFLRRVEQQSLGRRQ</sequence>
<dbReference type="EMBL" id="CAVNYO010000010">
    <property type="protein sequence ID" value="CAK5262166.1"/>
    <property type="molecule type" value="Genomic_DNA"/>
</dbReference>
<organism evidence="1 2">
    <name type="scientific">Mycena citricolor</name>
    <dbReference type="NCBI Taxonomy" id="2018698"/>
    <lineage>
        <taxon>Eukaryota</taxon>
        <taxon>Fungi</taxon>
        <taxon>Dikarya</taxon>
        <taxon>Basidiomycota</taxon>
        <taxon>Agaricomycotina</taxon>
        <taxon>Agaricomycetes</taxon>
        <taxon>Agaricomycetidae</taxon>
        <taxon>Agaricales</taxon>
        <taxon>Marasmiineae</taxon>
        <taxon>Mycenaceae</taxon>
        <taxon>Mycena</taxon>
    </lineage>
</organism>
<protein>
    <submittedName>
        <fullName evidence="1">Uncharacterized protein</fullName>
    </submittedName>
</protein>
<reference evidence="1" key="1">
    <citation type="submission" date="2023-11" db="EMBL/GenBank/DDBJ databases">
        <authorList>
            <person name="De Vega J J."/>
            <person name="De Vega J J."/>
        </authorList>
    </citation>
    <scope>NUCLEOTIDE SEQUENCE</scope>
</reference>
<keyword evidence="2" id="KW-1185">Reference proteome</keyword>
<evidence type="ECO:0000313" key="1">
    <source>
        <dbReference type="EMBL" id="CAK5262166.1"/>
    </source>
</evidence>
<dbReference type="Proteomes" id="UP001295794">
    <property type="component" value="Unassembled WGS sequence"/>
</dbReference>
<gene>
    <name evidence="1" type="ORF">MYCIT1_LOCUS665</name>
</gene>
<accession>A0AAD2JU93</accession>
<evidence type="ECO:0000313" key="2">
    <source>
        <dbReference type="Proteomes" id="UP001295794"/>
    </source>
</evidence>
<proteinExistence type="predicted"/>
<name>A0AAD2JU93_9AGAR</name>
<dbReference type="AlphaFoldDB" id="A0AAD2JU93"/>
<comment type="caution">
    <text evidence="1">The sequence shown here is derived from an EMBL/GenBank/DDBJ whole genome shotgun (WGS) entry which is preliminary data.</text>
</comment>